<dbReference type="Proteomes" id="UP000563426">
    <property type="component" value="Unassembled WGS sequence"/>
</dbReference>
<dbReference type="AlphaFoldDB" id="A0A7Y4NWU2"/>
<evidence type="ECO:0000313" key="2">
    <source>
        <dbReference type="EMBL" id="NOK39351.1"/>
    </source>
</evidence>
<keyword evidence="1" id="KW-0732">Signal</keyword>
<evidence type="ECO:0000313" key="3">
    <source>
        <dbReference type="Proteomes" id="UP000563426"/>
    </source>
</evidence>
<protein>
    <recommendedName>
        <fullName evidence="4">Lipoprotein</fullName>
    </recommendedName>
</protein>
<keyword evidence="3" id="KW-1185">Reference proteome</keyword>
<dbReference type="EMBL" id="JABFJV010000458">
    <property type="protein sequence ID" value="NOK39351.1"/>
    <property type="molecule type" value="Genomic_DNA"/>
</dbReference>
<proteinExistence type="predicted"/>
<evidence type="ECO:0000256" key="1">
    <source>
        <dbReference type="SAM" id="SignalP"/>
    </source>
</evidence>
<reference evidence="2 3" key="1">
    <citation type="submission" date="2020-05" db="EMBL/GenBank/DDBJ databases">
        <authorList>
            <person name="Whitworth D."/>
        </authorList>
    </citation>
    <scope>NUCLEOTIDE SEQUENCE [LARGE SCALE GENOMIC DNA]</scope>
    <source>
        <strain evidence="2 3">AB043B</strain>
    </source>
</reference>
<feature type="signal peptide" evidence="1">
    <location>
        <begin position="1"/>
        <end position="18"/>
    </location>
</feature>
<accession>A0A7Y4NWU2</accession>
<evidence type="ECO:0008006" key="4">
    <source>
        <dbReference type="Google" id="ProtNLM"/>
    </source>
</evidence>
<comment type="caution">
    <text evidence="2">The sequence shown here is derived from an EMBL/GenBank/DDBJ whole genome shotgun (WGS) entry which is preliminary data.</text>
</comment>
<gene>
    <name evidence="2" type="ORF">HMI49_39890</name>
</gene>
<feature type="chain" id="PRO_5031282638" description="Lipoprotein" evidence="1">
    <location>
        <begin position="19"/>
        <end position="124"/>
    </location>
</feature>
<dbReference type="RefSeq" id="WP_171438765.1">
    <property type="nucleotide sequence ID" value="NZ_JABFJV010000458.1"/>
</dbReference>
<dbReference type="PROSITE" id="PS51257">
    <property type="entry name" value="PROKAR_LIPOPROTEIN"/>
    <property type="match status" value="1"/>
</dbReference>
<organism evidence="2 3">
    <name type="scientific">Corallococcus exercitus</name>
    <dbReference type="NCBI Taxonomy" id="2316736"/>
    <lineage>
        <taxon>Bacteria</taxon>
        <taxon>Pseudomonadati</taxon>
        <taxon>Myxococcota</taxon>
        <taxon>Myxococcia</taxon>
        <taxon>Myxococcales</taxon>
        <taxon>Cystobacterineae</taxon>
        <taxon>Myxococcaceae</taxon>
        <taxon>Corallococcus</taxon>
    </lineage>
</organism>
<name>A0A7Y4NWU2_9BACT</name>
<sequence>MKKILFGLAAMASLTLTACGGGSICDQLEDVANKTKDQAEECGLTVDGDDGEITDAERDQCEKSTESCSDDDKKKFEEFADCVNDVKGCSDKTEAEQSAYQLRVLSCYSKLTSISAACSAASGE</sequence>